<comment type="caution">
    <text evidence="8">The sequence shown here is derived from an EMBL/GenBank/DDBJ whole genome shotgun (WGS) entry which is preliminary data.</text>
</comment>
<dbReference type="EMBL" id="QQNA01000308">
    <property type="protein sequence ID" value="RDG34564.1"/>
    <property type="molecule type" value="Genomic_DNA"/>
</dbReference>
<feature type="compositionally biased region" description="Low complexity" evidence="6">
    <location>
        <begin position="22"/>
        <end position="31"/>
    </location>
</feature>
<keyword evidence="4 7" id="KW-1133">Transmembrane helix</keyword>
<feature type="transmembrane region" description="Helical" evidence="7">
    <location>
        <begin position="153"/>
        <end position="171"/>
    </location>
</feature>
<evidence type="ECO:0000256" key="7">
    <source>
        <dbReference type="SAM" id="Phobius"/>
    </source>
</evidence>
<evidence type="ECO:0000313" key="8">
    <source>
        <dbReference type="EMBL" id="RDG34564.1"/>
    </source>
</evidence>
<feature type="transmembrane region" description="Helical" evidence="7">
    <location>
        <begin position="43"/>
        <end position="63"/>
    </location>
</feature>
<dbReference type="GO" id="GO:0005886">
    <property type="term" value="C:plasma membrane"/>
    <property type="evidence" value="ECO:0007669"/>
    <property type="project" value="UniProtKB-SubCell"/>
</dbReference>
<keyword evidence="2" id="KW-1003">Cell membrane</keyword>
<organism evidence="8 9">
    <name type="scientific">Streptomyces corynorhini</name>
    <dbReference type="NCBI Taxonomy" id="2282652"/>
    <lineage>
        <taxon>Bacteria</taxon>
        <taxon>Bacillati</taxon>
        <taxon>Actinomycetota</taxon>
        <taxon>Actinomycetes</taxon>
        <taxon>Kitasatosporales</taxon>
        <taxon>Streptomycetaceae</taxon>
        <taxon>Streptomyces</taxon>
    </lineage>
</organism>
<reference evidence="8 9" key="1">
    <citation type="submission" date="2018-07" db="EMBL/GenBank/DDBJ databases">
        <title>Streptomyces species from bats.</title>
        <authorList>
            <person name="Dunlap C."/>
        </authorList>
    </citation>
    <scope>NUCLEOTIDE SEQUENCE [LARGE SCALE GENOMIC DNA]</scope>
    <source>
        <strain evidence="8 9">AC230</strain>
    </source>
</reference>
<dbReference type="GO" id="GO:0022857">
    <property type="term" value="F:transmembrane transporter activity"/>
    <property type="evidence" value="ECO:0007669"/>
    <property type="project" value="InterPro"/>
</dbReference>
<dbReference type="CDD" id="cd06579">
    <property type="entry name" value="TM_PBP1_transp_AraH_like"/>
    <property type="match status" value="1"/>
</dbReference>
<dbReference type="InterPro" id="IPR001851">
    <property type="entry name" value="ABC_transp_permease"/>
</dbReference>
<comment type="subcellular location">
    <subcellularLocation>
        <location evidence="1">Cell membrane</location>
        <topology evidence="1">Multi-pass membrane protein</topology>
    </subcellularLocation>
</comment>
<evidence type="ECO:0000256" key="3">
    <source>
        <dbReference type="ARBA" id="ARBA00022692"/>
    </source>
</evidence>
<accession>A0A370B3B7</accession>
<evidence type="ECO:0000256" key="5">
    <source>
        <dbReference type="ARBA" id="ARBA00023136"/>
    </source>
</evidence>
<dbReference type="PANTHER" id="PTHR32196">
    <property type="entry name" value="ABC TRANSPORTER PERMEASE PROTEIN YPHD-RELATED-RELATED"/>
    <property type="match status" value="1"/>
</dbReference>
<dbReference type="Pfam" id="PF02653">
    <property type="entry name" value="BPD_transp_2"/>
    <property type="match status" value="1"/>
</dbReference>
<dbReference type="RefSeq" id="WP_114626998.1">
    <property type="nucleotide sequence ID" value="NZ_QQNA01000308.1"/>
</dbReference>
<dbReference type="OrthoDB" id="9808136at2"/>
<dbReference type="Proteomes" id="UP000253741">
    <property type="component" value="Unassembled WGS sequence"/>
</dbReference>
<evidence type="ECO:0000313" key="9">
    <source>
        <dbReference type="Proteomes" id="UP000253741"/>
    </source>
</evidence>
<keyword evidence="5 7" id="KW-0472">Membrane</keyword>
<evidence type="ECO:0000256" key="6">
    <source>
        <dbReference type="SAM" id="MobiDB-lite"/>
    </source>
</evidence>
<keyword evidence="9" id="KW-1185">Reference proteome</keyword>
<evidence type="ECO:0000256" key="2">
    <source>
        <dbReference type="ARBA" id="ARBA00022475"/>
    </source>
</evidence>
<feature type="transmembrane region" description="Helical" evidence="7">
    <location>
        <begin position="123"/>
        <end position="146"/>
    </location>
</feature>
<feature type="transmembrane region" description="Helical" evidence="7">
    <location>
        <begin position="271"/>
        <end position="290"/>
    </location>
</feature>
<protein>
    <submittedName>
        <fullName evidence="8">ABC transporter permease</fullName>
    </submittedName>
</protein>
<feature type="region of interest" description="Disordered" evidence="6">
    <location>
        <begin position="1"/>
        <end position="31"/>
    </location>
</feature>
<sequence length="347" mass="35105">MSSPAVPTTSPAPPTGGPGAPAGPEHPAEGAATGRGARVRALALRYSMLWVLVALVLAATVLYPGFLQLANVQDILTQNAAVGIIAVAMTFVIISGGFDLSVGATYALGATVFAGVTKSTGSVVLAGGCALLAGVVVGAANGTIIARWKVNPFVTTLGMSSVISGLAYVYSNSAPFIVDGISFQYLALTAVAGVPLPIWILLVAFLAGAVLLSQTGYGRNIYAIGGNEEAGRLSGLRVPWLVGSAYVMTGVTAALAGMMDASRLGVGQADVGATVALDTIAIVVVGGTSLRGGEGAVWRSGVGLLILATLTNVFYSLNISQHWQLIAKGTIVVAAVALDSLLRRRRT</sequence>
<name>A0A370B3B7_9ACTN</name>
<proteinExistence type="predicted"/>
<feature type="transmembrane region" description="Helical" evidence="7">
    <location>
        <begin position="183"/>
        <end position="212"/>
    </location>
</feature>
<evidence type="ECO:0000256" key="1">
    <source>
        <dbReference type="ARBA" id="ARBA00004651"/>
    </source>
</evidence>
<feature type="transmembrane region" description="Helical" evidence="7">
    <location>
        <begin position="297"/>
        <end position="317"/>
    </location>
</feature>
<dbReference type="AlphaFoldDB" id="A0A370B3B7"/>
<feature type="transmembrane region" description="Helical" evidence="7">
    <location>
        <begin position="238"/>
        <end position="259"/>
    </location>
</feature>
<evidence type="ECO:0000256" key="4">
    <source>
        <dbReference type="ARBA" id="ARBA00022989"/>
    </source>
</evidence>
<feature type="transmembrane region" description="Helical" evidence="7">
    <location>
        <begin position="75"/>
        <end position="93"/>
    </location>
</feature>
<keyword evidence="3 7" id="KW-0812">Transmembrane</keyword>
<gene>
    <name evidence="8" type="ORF">DVH02_30005</name>
</gene>
<feature type="transmembrane region" description="Helical" evidence="7">
    <location>
        <begin position="323"/>
        <end position="342"/>
    </location>
</feature>